<keyword evidence="2" id="KW-1133">Transmembrane helix</keyword>
<feature type="compositionally biased region" description="Polar residues" evidence="1">
    <location>
        <begin position="306"/>
        <end position="318"/>
    </location>
</feature>
<evidence type="ECO:0000313" key="3">
    <source>
        <dbReference type="EMBL" id="KAF2756850.1"/>
    </source>
</evidence>
<protein>
    <submittedName>
        <fullName evidence="3">Uncharacterized protein</fullName>
    </submittedName>
</protein>
<dbReference type="RefSeq" id="XP_033599301.1">
    <property type="nucleotide sequence ID" value="XM_033748670.1"/>
</dbReference>
<name>A0A6A6W4L1_9PEZI</name>
<feature type="region of interest" description="Disordered" evidence="1">
    <location>
        <begin position="401"/>
        <end position="449"/>
    </location>
</feature>
<keyword evidence="2" id="KW-0472">Membrane</keyword>
<feature type="compositionally biased region" description="Gly residues" evidence="1">
    <location>
        <begin position="416"/>
        <end position="428"/>
    </location>
</feature>
<feature type="compositionally biased region" description="Basic and acidic residues" evidence="1">
    <location>
        <begin position="69"/>
        <end position="81"/>
    </location>
</feature>
<dbReference type="Proteomes" id="UP000799437">
    <property type="component" value="Unassembled WGS sequence"/>
</dbReference>
<feature type="transmembrane region" description="Helical" evidence="2">
    <location>
        <begin position="21"/>
        <end position="45"/>
    </location>
</feature>
<dbReference type="AlphaFoldDB" id="A0A6A6W4L1"/>
<dbReference type="GeneID" id="54489724"/>
<gene>
    <name evidence="3" type="ORF">EJ05DRAFT_517198</name>
</gene>
<reference evidence="3" key="1">
    <citation type="journal article" date="2020" name="Stud. Mycol.">
        <title>101 Dothideomycetes genomes: a test case for predicting lifestyles and emergence of pathogens.</title>
        <authorList>
            <person name="Haridas S."/>
            <person name="Albert R."/>
            <person name="Binder M."/>
            <person name="Bloem J."/>
            <person name="Labutti K."/>
            <person name="Salamov A."/>
            <person name="Andreopoulos B."/>
            <person name="Baker S."/>
            <person name="Barry K."/>
            <person name="Bills G."/>
            <person name="Bluhm B."/>
            <person name="Cannon C."/>
            <person name="Castanera R."/>
            <person name="Culley D."/>
            <person name="Daum C."/>
            <person name="Ezra D."/>
            <person name="Gonzalez J."/>
            <person name="Henrissat B."/>
            <person name="Kuo A."/>
            <person name="Liang C."/>
            <person name="Lipzen A."/>
            <person name="Lutzoni F."/>
            <person name="Magnuson J."/>
            <person name="Mondo S."/>
            <person name="Nolan M."/>
            <person name="Ohm R."/>
            <person name="Pangilinan J."/>
            <person name="Park H.-J."/>
            <person name="Ramirez L."/>
            <person name="Alfaro M."/>
            <person name="Sun H."/>
            <person name="Tritt A."/>
            <person name="Yoshinaga Y."/>
            <person name="Zwiers L.-H."/>
            <person name="Turgeon B."/>
            <person name="Goodwin S."/>
            <person name="Spatafora J."/>
            <person name="Crous P."/>
            <person name="Grigoriev I."/>
        </authorList>
    </citation>
    <scope>NUCLEOTIDE SEQUENCE</scope>
    <source>
        <strain evidence="3">CBS 121739</strain>
    </source>
</reference>
<keyword evidence="2" id="KW-0812">Transmembrane</keyword>
<organism evidence="3 4">
    <name type="scientific">Pseudovirgaria hyperparasitica</name>
    <dbReference type="NCBI Taxonomy" id="470096"/>
    <lineage>
        <taxon>Eukaryota</taxon>
        <taxon>Fungi</taxon>
        <taxon>Dikarya</taxon>
        <taxon>Ascomycota</taxon>
        <taxon>Pezizomycotina</taxon>
        <taxon>Dothideomycetes</taxon>
        <taxon>Dothideomycetes incertae sedis</taxon>
        <taxon>Acrospermales</taxon>
        <taxon>Acrospermaceae</taxon>
        <taxon>Pseudovirgaria</taxon>
    </lineage>
</organism>
<keyword evidence="4" id="KW-1185">Reference proteome</keyword>
<evidence type="ECO:0000256" key="2">
    <source>
        <dbReference type="SAM" id="Phobius"/>
    </source>
</evidence>
<evidence type="ECO:0000313" key="4">
    <source>
        <dbReference type="Proteomes" id="UP000799437"/>
    </source>
</evidence>
<feature type="region of interest" description="Disordered" evidence="1">
    <location>
        <begin position="1"/>
        <end position="20"/>
    </location>
</feature>
<dbReference type="EMBL" id="ML996574">
    <property type="protein sequence ID" value="KAF2756850.1"/>
    <property type="molecule type" value="Genomic_DNA"/>
</dbReference>
<accession>A0A6A6W4L1</accession>
<feature type="region of interest" description="Disordered" evidence="1">
    <location>
        <begin position="282"/>
        <end position="322"/>
    </location>
</feature>
<proteinExistence type="predicted"/>
<dbReference type="OrthoDB" id="5327700at2759"/>
<evidence type="ECO:0000256" key="1">
    <source>
        <dbReference type="SAM" id="MobiDB-lite"/>
    </source>
</evidence>
<feature type="region of interest" description="Disordered" evidence="1">
    <location>
        <begin position="49"/>
        <end position="113"/>
    </location>
</feature>
<feature type="compositionally biased region" description="Acidic residues" evidence="1">
    <location>
        <begin position="402"/>
        <end position="412"/>
    </location>
</feature>
<sequence length="481" mass="50533">MSFSYDRYDRRRRNQPPTRRTTLGYWVPLLITATLAAGGLAAWVWSARNNDDSSDDDTNTDLSYGDPYTDARARNSNKNKDNNSTTYAQSQGVLGGETDARHGADMPGAYPPDDAGFMARMSHTIRRTPSPQQAFDLARRNVVAGVAAAGAMVGGALQSIREEEGRDDFGDHARWSEESVQRSATGGVVDAGAFAEGVRGAGAGAGAGGKKRKTVAVVLSAESALEELHDAGDHFSENASILSHLPPSARSTNLLILIYMPATPKSRRSSLHAASLGSSYSAISTPAAHTPGDDLTTLDPRPEYTPGTTPALSATQPPDSTPALRDIHAQALRLVDSDSCVMPFNTPSGFVHMLRHLAPDLVYLTDSLAGDAGENVALLRDWVAQIVVVVGAAGGGLGGLIDTEDDDDEESDAVVAGGGRGADTGLGKGRGKGRESAAGGGGTGSAKWWQSSDMVGLGKRVEVVEGVRMEEDFERRVGGRD</sequence>